<dbReference type="InterPro" id="IPR023606">
    <property type="entry name" value="CoA-Trfase_III_dom_1_sf"/>
</dbReference>
<dbReference type="EMBL" id="BAAAZN010000030">
    <property type="protein sequence ID" value="GAA3585150.1"/>
    <property type="molecule type" value="Genomic_DNA"/>
</dbReference>
<dbReference type="SUPFAM" id="SSF89796">
    <property type="entry name" value="CoA-transferase family III (CaiB/BaiF)"/>
    <property type="match status" value="1"/>
</dbReference>
<reference evidence="2" key="1">
    <citation type="journal article" date="2019" name="Int. J. Syst. Evol. Microbiol.">
        <title>The Global Catalogue of Microorganisms (GCM) 10K type strain sequencing project: providing services to taxonomists for standard genome sequencing and annotation.</title>
        <authorList>
            <consortium name="The Broad Institute Genomics Platform"/>
            <consortium name="The Broad Institute Genome Sequencing Center for Infectious Disease"/>
            <person name="Wu L."/>
            <person name="Ma J."/>
        </authorList>
    </citation>
    <scope>NUCLEOTIDE SEQUENCE [LARGE SCALE GENOMIC DNA]</scope>
    <source>
        <strain evidence="2">JCM 16898</strain>
    </source>
</reference>
<name>A0ABP6YJT3_9PSEU</name>
<keyword evidence="2" id="KW-1185">Reference proteome</keyword>
<accession>A0ABP6YJT3</accession>
<comment type="caution">
    <text evidence="1">The sequence shown here is derived from an EMBL/GenBank/DDBJ whole genome shotgun (WGS) entry which is preliminary data.</text>
</comment>
<protein>
    <submittedName>
        <fullName evidence="1">Uncharacterized protein</fullName>
    </submittedName>
</protein>
<evidence type="ECO:0000313" key="1">
    <source>
        <dbReference type="EMBL" id="GAA3585150.1"/>
    </source>
</evidence>
<dbReference type="RefSeq" id="WP_344868941.1">
    <property type="nucleotide sequence ID" value="NZ_BAAAZN010000030.1"/>
</dbReference>
<organism evidence="1 2">
    <name type="scientific">Amycolatopsis ultiminotia</name>
    <dbReference type="NCBI Taxonomy" id="543629"/>
    <lineage>
        <taxon>Bacteria</taxon>
        <taxon>Bacillati</taxon>
        <taxon>Actinomycetota</taxon>
        <taxon>Actinomycetes</taxon>
        <taxon>Pseudonocardiales</taxon>
        <taxon>Pseudonocardiaceae</taxon>
        <taxon>Amycolatopsis</taxon>
    </lineage>
</organism>
<sequence length="58" mass="6239">MPAARGCDPHPFEPLWVEHGKQRSFTGLFLHKRGVVLDIGDADGHSALCALLARADAS</sequence>
<dbReference type="Proteomes" id="UP001500689">
    <property type="component" value="Unassembled WGS sequence"/>
</dbReference>
<gene>
    <name evidence="1" type="ORF">GCM10022222_82210</name>
</gene>
<evidence type="ECO:0000313" key="2">
    <source>
        <dbReference type="Proteomes" id="UP001500689"/>
    </source>
</evidence>
<proteinExistence type="predicted"/>